<dbReference type="Pfam" id="PF00749">
    <property type="entry name" value="tRNA-synt_1c"/>
    <property type="match status" value="1"/>
</dbReference>
<dbReference type="InterPro" id="IPR000924">
    <property type="entry name" value="Glu/Gln-tRNA-synth"/>
</dbReference>
<evidence type="ECO:0000259" key="13">
    <source>
        <dbReference type="PROSITE" id="PS50405"/>
    </source>
</evidence>
<proteinExistence type="inferred from homology"/>
<organism evidence="14 15">
    <name type="scientific">Theileria orientalis strain Shintoku</name>
    <dbReference type="NCBI Taxonomy" id="869250"/>
    <lineage>
        <taxon>Eukaryota</taxon>
        <taxon>Sar</taxon>
        <taxon>Alveolata</taxon>
        <taxon>Apicomplexa</taxon>
        <taxon>Aconoidasida</taxon>
        <taxon>Piroplasmida</taxon>
        <taxon>Theileriidae</taxon>
        <taxon>Theileria</taxon>
    </lineage>
</organism>
<evidence type="ECO:0000256" key="8">
    <source>
        <dbReference type="ARBA" id="ARBA00022917"/>
    </source>
</evidence>
<keyword evidence="8 12" id="KW-0648">Protein biosynthesis</keyword>
<dbReference type="Gene3D" id="3.40.50.620">
    <property type="entry name" value="HUPs"/>
    <property type="match status" value="1"/>
</dbReference>
<dbReference type="Pfam" id="PF00043">
    <property type="entry name" value="GST_C"/>
    <property type="match status" value="1"/>
</dbReference>
<keyword evidence="5 12" id="KW-0436">Ligase</keyword>
<evidence type="ECO:0000256" key="6">
    <source>
        <dbReference type="ARBA" id="ARBA00022741"/>
    </source>
</evidence>
<dbReference type="InterPro" id="IPR020058">
    <property type="entry name" value="Glu/Gln-tRNA-synth_Ib_cat-dom"/>
</dbReference>
<evidence type="ECO:0000256" key="5">
    <source>
        <dbReference type="ARBA" id="ARBA00022598"/>
    </source>
</evidence>
<name>J4C2Z3_THEOR</name>
<keyword evidence="6 12" id="KW-0547">Nucleotide-binding</keyword>
<dbReference type="PROSITE" id="PS50405">
    <property type="entry name" value="GST_CTER"/>
    <property type="match status" value="1"/>
</dbReference>
<dbReference type="GO" id="GO:0006424">
    <property type="term" value="P:glutamyl-tRNA aminoacylation"/>
    <property type="evidence" value="ECO:0007669"/>
    <property type="project" value="InterPro"/>
</dbReference>
<dbReference type="eggNOG" id="KOG1147">
    <property type="taxonomic scope" value="Eukaryota"/>
</dbReference>
<evidence type="ECO:0000313" key="14">
    <source>
        <dbReference type="EMBL" id="BAM39541.1"/>
    </source>
</evidence>
<dbReference type="KEGG" id="tot:TOT_010001344"/>
<dbReference type="InterPro" id="IPR004526">
    <property type="entry name" value="Glu-tRNA-synth_arc/euk"/>
</dbReference>
<feature type="domain" description="GST C-terminal" evidence="13">
    <location>
        <begin position="61"/>
        <end position="194"/>
    </location>
</feature>
<comment type="similarity">
    <text evidence="2">Belongs to the class-I aminoacyl-tRNA synthetase family. Glutamate--tRNA ligase type 2 subfamily.</text>
</comment>
<dbReference type="InterPro" id="IPR049437">
    <property type="entry name" value="tRNA-synt_1c_C2"/>
</dbReference>
<protein>
    <recommendedName>
        <fullName evidence="3">glutamate--tRNA ligase</fullName>
        <ecNumber evidence="3">6.1.1.17</ecNumber>
    </recommendedName>
    <alternativeName>
        <fullName evidence="10">Glutamyl-tRNA synthetase</fullName>
    </alternativeName>
</protein>
<dbReference type="NCBIfam" id="TIGR00463">
    <property type="entry name" value="gltX_arch"/>
    <property type="match status" value="1"/>
</dbReference>
<evidence type="ECO:0000256" key="12">
    <source>
        <dbReference type="RuleBase" id="RU363037"/>
    </source>
</evidence>
<evidence type="ECO:0000256" key="2">
    <source>
        <dbReference type="ARBA" id="ARBA00008927"/>
    </source>
</evidence>
<dbReference type="PROSITE" id="PS00178">
    <property type="entry name" value="AA_TRNA_LIGASE_I"/>
    <property type="match status" value="1"/>
</dbReference>
<evidence type="ECO:0000256" key="1">
    <source>
        <dbReference type="ARBA" id="ARBA00004496"/>
    </source>
</evidence>
<dbReference type="InterPro" id="IPR050132">
    <property type="entry name" value="Gln/Glu-tRNA_Ligase"/>
</dbReference>
<evidence type="ECO:0000256" key="11">
    <source>
        <dbReference type="ARBA" id="ARBA00048351"/>
    </source>
</evidence>
<dbReference type="OrthoDB" id="10250478at2759"/>
<dbReference type="GO" id="GO:0005829">
    <property type="term" value="C:cytosol"/>
    <property type="evidence" value="ECO:0007669"/>
    <property type="project" value="TreeGrafter"/>
</dbReference>
<dbReference type="Gene3D" id="2.40.240.10">
    <property type="entry name" value="Ribosomal Protein L25, Chain P"/>
    <property type="match status" value="2"/>
</dbReference>
<evidence type="ECO:0000256" key="9">
    <source>
        <dbReference type="ARBA" id="ARBA00023146"/>
    </source>
</evidence>
<dbReference type="AlphaFoldDB" id="J4C2Z3"/>
<dbReference type="InterPro" id="IPR011035">
    <property type="entry name" value="Ribosomal_bL25/Gln-tRNA_synth"/>
</dbReference>
<dbReference type="InterPro" id="IPR020059">
    <property type="entry name" value="Glu/Gln-tRNA-synth_Ib_codon-bd"/>
</dbReference>
<dbReference type="SUPFAM" id="SSF47616">
    <property type="entry name" value="GST C-terminal domain-like"/>
    <property type="match status" value="1"/>
</dbReference>
<evidence type="ECO:0000256" key="10">
    <source>
        <dbReference type="ARBA" id="ARBA00030865"/>
    </source>
</evidence>
<sequence>MKASNPCSLVVNYSVQNPPYGAVILSCISKYLQKSESSPVEFNLDNKLQNNEFSLNGNNLNEVELAKKLTTLLPYCDKLLDVPEYSELDYWLKVLLLEREKHLETKKAFFENVEYFEQMNNHLAHRTYLIGYRLSLSDVVHFSFLRSNCNVNSLKNKYPHLVRWYNFISNVPVGTYECLKKYDAPARVQYKKPFTKQEQQDNSYKGVLKGAEEGCVVTRFPPEPSGYLHIGHAKAAMLNYYFAQKYKGRMLVRFDDTNPSKEKDEYVDSIMEDLKSLNIKYDELSYTSDYFDVFQEYAVKLIKKGVVYCDDTDVETMRKQRGEGIESEARNNTIEKNLELFEEMIKGTPVGVKNCVRAKMDMKNKNKCLRDPVFYRCVTNVPHHRTGDKYKAYPTYEFACPIVDSLQGVTHSLRTNEYSDRIPLYYWVLEMCELKHVEIYEFSRMNFIRTTLSKRKLRWFVENKYVNGWDDPRMPTVKGILRRGLKVQSLFEFILDQGPSKSVNLMEWDKLWAKNKQIIDPVAPRYVAVASNCVVMTVKNYEEPEQKKRPLHPKNADLGETDLAFGDKVIVEKEDFDLIEENEEVTLMKWGNAYVNKEKRELTLNLKGDFKLTKKKIHWLPVSETLVECELVEYGHLLKVDKVDAELLVDDDSMKEFLEPVTEWVTKAVGEIGLANLEKGKGSLQNQMCTGTVLQLERKSYYIVDETTQSGKLVLVQIPDGKVAKTKQKK</sequence>
<dbReference type="STRING" id="869250.J4C2Z3"/>
<dbReference type="CDD" id="cd10289">
    <property type="entry name" value="GST_C_AaRS_like"/>
    <property type="match status" value="1"/>
</dbReference>
<dbReference type="PANTHER" id="PTHR43097">
    <property type="entry name" value="GLUTAMINE-TRNA LIGASE"/>
    <property type="match status" value="1"/>
</dbReference>
<evidence type="ECO:0000256" key="7">
    <source>
        <dbReference type="ARBA" id="ARBA00022840"/>
    </source>
</evidence>
<dbReference type="InterPro" id="IPR014729">
    <property type="entry name" value="Rossmann-like_a/b/a_fold"/>
</dbReference>
<dbReference type="InterPro" id="IPR010987">
    <property type="entry name" value="Glutathione-S-Trfase_C-like"/>
</dbReference>
<dbReference type="InterPro" id="IPR020056">
    <property type="entry name" value="Rbsml_bL25/Gln-tRNA_synth_N"/>
</dbReference>
<dbReference type="RefSeq" id="XP_009689842.1">
    <property type="nucleotide sequence ID" value="XM_009691547.1"/>
</dbReference>
<accession>J4C2Z3</accession>
<evidence type="ECO:0000256" key="4">
    <source>
        <dbReference type="ARBA" id="ARBA00022490"/>
    </source>
</evidence>
<dbReference type="PANTHER" id="PTHR43097:SF5">
    <property type="entry name" value="GLUTAMATE--TRNA LIGASE"/>
    <property type="match status" value="1"/>
</dbReference>
<dbReference type="OMA" id="CPVVDSH"/>
<comment type="catalytic activity">
    <reaction evidence="11">
        <text>tRNA(Glu) + L-glutamate + ATP = L-glutamyl-tRNA(Glu) + AMP + diphosphate</text>
        <dbReference type="Rhea" id="RHEA:23540"/>
        <dbReference type="Rhea" id="RHEA-COMP:9663"/>
        <dbReference type="Rhea" id="RHEA-COMP:9680"/>
        <dbReference type="ChEBI" id="CHEBI:29985"/>
        <dbReference type="ChEBI" id="CHEBI:30616"/>
        <dbReference type="ChEBI" id="CHEBI:33019"/>
        <dbReference type="ChEBI" id="CHEBI:78442"/>
        <dbReference type="ChEBI" id="CHEBI:78520"/>
        <dbReference type="ChEBI" id="CHEBI:456215"/>
        <dbReference type="EC" id="6.1.1.17"/>
    </reaction>
</comment>
<dbReference type="PRINTS" id="PR00987">
    <property type="entry name" value="TRNASYNTHGLU"/>
</dbReference>
<dbReference type="FunFam" id="3.40.50.620:FF:000037">
    <property type="entry name" value="Glutamine--tRNA ligase cytoplasmic"/>
    <property type="match status" value="1"/>
</dbReference>
<dbReference type="GO" id="GO:0004818">
    <property type="term" value="F:glutamate-tRNA ligase activity"/>
    <property type="evidence" value="ECO:0007669"/>
    <property type="project" value="UniProtKB-EC"/>
</dbReference>
<dbReference type="EMBL" id="AP011946">
    <property type="protein sequence ID" value="BAM39541.1"/>
    <property type="molecule type" value="Genomic_DNA"/>
</dbReference>
<gene>
    <name evidence="14" type="ORF">TOT_010001344</name>
</gene>
<dbReference type="EC" id="6.1.1.17" evidence="3"/>
<dbReference type="Proteomes" id="UP000003786">
    <property type="component" value="Chromosome 1"/>
</dbReference>
<dbReference type="InterPro" id="IPR004046">
    <property type="entry name" value="GST_C"/>
</dbReference>
<dbReference type="InterPro" id="IPR036282">
    <property type="entry name" value="Glutathione-S-Trfase_C_sf"/>
</dbReference>
<dbReference type="Pfam" id="PF03950">
    <property type="entry name" value="tRNA-synt_1c_C"/>
    <property type="match status" value="1"/>
</dbReference>
<evidence type="ECO:0000256" key="3">
    <source>
        <dbReference type="ARBA" id="ARBA00012835"/>
    </source>
</evidence>
<keyword evidence="9 12" id="KW-0030">Aminoacyl-tRNA synthetase</keyword>
<dbReference type="GO" id="GO:0005524">
    <property type="term" value="F:ATP binding"/>
    <property type="evidence" value="ECO:0007669"/>
    <property type="project" value="UniProtKB-KW"/>
</dbReference>
<evidence type="ECO:0000313" key="15">
    <source>
        <dbReference type="Proteomes" id="UP000003786"/>
    </source>
</evidence>
<dbReference type="VEuPathDB" id="PiroplasmaDB:TOT_010001344"/>
<keyword evidence="7 12" id="KW-0067">ATP-binding</keyword>
<keyword evidence="15" id="KW-1185">Reference proteome</keyword>
<reference evidence="14 15" key="1">
    <citation type="journal article" date="2012" name="MBio">
        <title>Comparative genome analysis of three eukaryotic parasites with differing abilities to transform leukocytes reveals key mediators of Theileria-induced leukocyte transformation.</title>
        <authorList>
            <person name="Hayashida K."/>
            <person name="Hara Y."/>
            <person name="Abe T."/>
            <person name="Yamasaki C."/>
            <person name="Toyoda A."/>
            <person name="Kosuge T."/>
            <person name="Suzuki Y."/>
            <person name="Sato Y."/>
            <person name="Kawashima S."/>
            <person name="Katayama T."/>
            <person name="Wakaguri H."/>
            <person name="Inoue N."/>
            <person name="Homma K."/>
            <person name="Tada-Umezaki M."/>
            <person name="Yagi Y."/>
            <person name="Fujii Y."/>
            <person name="Habara T."/>
            <person name="Kanehisa M."/>
            <person name="Watanabe H."/>
            <person name="Ito K."/>
            <person name="Gojobori T."/>
            <person name="Sugawara H."/>
            <person name="Imanishi T."/>
            <person name="Weir W."/>
            <person name="Gardner M."/>
            <person name="Pain A."/>
            <person name="Shiels B."/>
            <person name="Hattori M."/>
            <person name="Nene V."/>
            <person name="Sugimoto C."/>
        </authorList>
    </citation>
    <scope>NUCLEOTIDE SEQUENCE [LARGE SCALE GENOMIC DNA]</scope>
    <source>
        <strain evidence="14 15">Shintoku</strain>
    </source>
</reference>
<dbReference type="HAMAP" id="MF_02076">
    <property type="entry name" value="Glu_tRNA_synth_type2"/>
    <property type="match status" value="1"/>
</dbReference>
<dbReference type="Pfam" id="PF20974">
    <property type="entry name" value="tRNA-synt_1c_C2"/>
    <property type="match status" value="1"/>
</dbReference>
<dbReference type="SUPFAM" id="SSF52374">
    <property type="entry name" value="Nucleotidylyl transferase"/>
    <property type="match status" value="1"/>
</dbReference>
<comment type="subcellular location">
    <subcellularLocation>
        <location evidence="1">Cytoplasm</location>
    </subcellularLocation>
</comment>
<keyword evidence="4" id="KW-0963">Cytoplasm</keyword>
<dbReference type="GO" id="GO:0017102">
    <property type="term" value="C:methionyl glutamyl tRNA synthetase complex"/>
    <property type="evidence" value="ECO:0007669"/>
    <property type="project" value="TreeGrafter"/>
</dbReference>
<dbReference type="InterPro" id="IPR001412">
    <property type="entry name" value="aa-tRNA-synth_I_CS"/>
</dbReference>
<dbReference type="SUPFAM" id="SSF50715">
    <property type="entry name" value="Ribosomal protein L25-like"/>
    <property type="match status" value="1"/>
</dbReference>
<dbReference type="Gene3D" id="1.20.1050.130">
    <property type="match status" value="1"/>
</dbReference>
<dbReference type="GeneID" id="20714143"/>
<dbReference type="PROSITE" id="PS51257">
    <property type="entry name" value="PROKAR_LIPOPROTEIN"/>
    <property type="match status" value="1"/>
</dbReference>